<dbReference type="Gene3D" id="1.20.1250.20">
    <property type="entry name" value="MFS general substrate transporter like domains"/>
    <property type="match status" value="1"/>
</dbReference>
<dbReference type="PANTHER" id="PTHR23513:SF11">
    <property type="entry name" value="STAPHYLOFERRIN A TRANSPORTER"/>
    <property type="match status" value="1"/>
</dbReference>
<keyword evidence="3 6" id="KW-0812">Transmembrane</keyword>
<dbReference type="EMBL" id="BJXK01000001">
    <property type="protein sequence ID" value="GEM78002.1"/>
    <property type="molecule type" value="Genomic_DNA"/>
</dbReference>
<evidence type="ECO:0000256" key="2">
    <source>
        <dbReference type="ARBA" id="ARBA00022475"/>
    </source>
</evidence>
<comment type="caution">
    <text evidence="7">The sequence shown here is derived from an EMBL/GenBank/DDBJ whole genome shotgun (WGS) entry which is preliminary data.</text>
</comment>
<dbReference type="Proteomes" id="UP000321113">
    <property type="component" value="Unassembled WGS sequence"/>
</dbReference>
<dbReference type="OrthoDB" id="5847346at2"/>
<dbReference type="RefSeq" id="WP_119008822.1">
    <property type="nucleotide sequence ID" value="NZ_BJXK01000001.1"/>
</dbReference>
<keyword evidence="5 6" id="KW-0472">Membrane</keyword>
<keyword evidence="4 6" id="KW-1133">Transmembrane helix</keyword>
<evidence type="ECO:0000256" key="4">
    <source>
        <dbReference type="ARBA" id="ARBA00022989"/>
    </source>
</evidence>
<feature type="transmembrane region" description="Helical" evidence="6">
    <location>
        <begin position="162"/>
        <end position="184"/>
    </location>
</feature>
<comment type="subcellular location">
    <subcellularLocation>
        <location evidence="1">Cell membrane</location>
        <topology evidence="1">Multi-pass membrane protein</topology>
    </subcellularLocation>
</comment>
<dbReference type="SUPFAM" id="SSF103473">
    <property type="entry name" value="MFS general substrate transporter"/>
    <property type="match status" value="1"/>
</dbReference>
<dbReference type="PANTHER" id="PTHR23513">
    <property type="entry name" value="INTEGRAL MEMBRANE EFFLUX PROTEIN-RELATED"/>
    <property type="match status" value="1"/>
</dbReference>
<name>A0A511QN96_9VIBR</name>
<dbReference type="InterPro" id="IPR011701">
    <property type="entry name" value="MFS"/>
</dbReference>
<feature type="transmembrane region" description="Helical" evidence="6">
    <location>
        <begin position="340"/>
        <end position="361"/>
    </location>
</feature>
<evidence type="ECO:0000256" key="6">
    <source>
        <dbReference type="SAM" id="Phobius"/>
    </source>
</evidence>
<feature type="transmembrane region" description="Helical" evidence="6">
    <location>
        <begin position="37"/>
        <end position="62"/>
    </location>
</feature>
<organism evidence="7 8">
    <name type="scientific">Vibrio superstes NBRC 103154</name>
    <dbReference type="NCBI Taxonomy" id="1219062"/>
    <lineage>
        <taxon>Bacteria</taxon>
        <taxon>Pseudomonadati</taxon>
        <taxon>Pseudomonadota</taxon>
        <taxon>Gammaproteobacteria</taxon>
        <taxon>Vibrionales</taxon>
        <taxon>Vibrionaceae</taxon>
        <taxon>Vibrio</taxon>
    </lineage>
</organism>
<dbReference type="GO" id="GO:0022857">
    <property type="term" value="F:transmembrane transporter activity"/>
    <property type="evidence" value="ECO:0007669"/>
    <property type="project" value="InterPro"/>
</dbReference>
<reference evidence="7 8" key="1">
    <citation type="submission" date="2019-07" db="EMBL/GenBank/DDBJ databases">
        <title>Whole genome shotgun sequence of Vibrio superstes NBRC 103154.</title>
        <authorList>
            <person name="Hosoyama A."/>
            <person name="Uohara A."/>
            <person name="Ohji S."/>
            <person name="Ichikawa N."/>
        </authorList>
    </citation>
    <scope>NUCLEOTIDE SEQUENCE [LARGE SCALE GENOMIC DNA]</scope>
    <source>
        <strain evidence="7 8">NBRC 103154</strain>
    </source>
</reference>
<sequence>MNKKFLPHLSGLFWDGISSGLVMMALPWFLLQQGDMGLFVALTTLACTLSSFFLTPIFATFIDRYSRKAILMLVQGIQVTTALILLLFSQEPAISVWVLAFAQLVFWLTNDLAWCTNNAFTQENYQQHEYASYSSYQEIVFQATSLGAGSLGIVFLELWGMAQFATFAAVASTLSLLSFSLTTYHRRPRQESSPSFSSQLIESKKVFSKQPRFYAFLALSCLGYPALTYLSKLIPIHFSEQVISASWFASWSLSYGLGALMCGFFVKVLLSKFATEKAMMACLFSVGLLVLAMALSPSPQMIVGLTLLVGFFSSYNRIARTYKMNLEVDNNYRGRIDGGLKLFSTFSQSISYVMIAILSYYDAISLGFMILSMVLIIASLAMHRIYLRHGHLQLSNAC</sequence>
<protein>
    <submittedName>
        <fullName evidence="7">MFS transporter</fullName>
    </submittedName>
</protein>
<evidence type="ECO:0000313" key="7">
    <source>
        <dbReference type="EMBL" id="GEM78002.1"/>
    </source>
</evidence>
<feature type="transmembrane region" description="Helical" evidence="6">
    <location>
        <begin position="301"/>
        <end position="319"/>
    </location>
</feature>
<feature type="transmembrane region" description="Helical" evidence="6">
    <location>
        <begin position="12"/>
        <end position="31"/>
    </location>
</feature>
<feature type="transmembrane region" description="Helical" evidence="6">
    <location>
        <begin position="242"/>
        <end position="266"/>
    </location>
</feature>
<evidence type="ECO:0000256" key="5">
    <source>
        <dbReference type="ARBA" id="ARBA00023136"/>
    </source>
</evidence>
<accession>A0A511QN96</accession>
<gene>
    <name evidence="7" type="ORF">VSU01S_02470</name>
</gene>
<keyword evidence="2" id="KW-1003">Cell membrane</keyword>
<evidence type="ECO:0000256" key="3">
    <source>
        <dbReference type="ARBA" id="ARBA00022692"/>
    </source>
</evidence>
<feature type="transmembrane region" description="Helical" evidence="6">
    <location>
        <begin position="213"/>
        <end position="230"/>
    </location>
</feature>
<feature type="transmembrane region" description="Helical" evidence="6">
    <location>
        <begin position="278"/>
        <end position="295"/>
    </location>
</feature>
<evidence type="ECO:0000313" key="8">
    <source>
        <dbReference type="Proteomes" id="UP000321113"/>
    </source>
</evidence>
<dbReference type="GO" id="GO:0005886">
    <property type="term" value="C:plasma membrane"/>
    <property type="evidence" value="ECO:0007669"/>
    <property type="project" value="UniProtKB-SubCell"/>
</dbReference>
<evidence type="ECO:0000256" key="1">
    <source>
        <dbReference type="ARBA" id="ARBA00004651"/>
    </source>
</evidence>
<dbReference type="AlphaFoldDB" id="A0A511QN96"/>
<dbReference type="InterPro" id="IPR036259">
    <property type="entry name" value="MFS_trans_sf"/>
</dbReference>
<dbReference type="Pfam" id="PF07690">
    <property type="entry name" value="MFS_1"/>
    <property type="match status" value="1"/>
</dbReference>
<keyword evidence="8" id="KW-1185">Reference proteome</keyword>
<feature type="transmembrane region" description="Helical" evidence="6">
    <location>
        <begin position="367"/>
        <end position="387"/>
    </location>
</feature>
<proteinExistence type="predicted"/>